<dbReference type="WBParaSite" id="Pan_g20531.t1">
    <property type="protein sequence ID" value="Pan_g20531.t1"/>
    <property type="gene ID" value="Pan_g20531"/>
</dbReference>
<dbReference type="AlphaFoldDB" id="A0A7E4VFN8"/>
<evidence type="ECO:0000313" key="2">
    <source>
        <dbReference type="WBParaSite" id="Pan_g20531.t1"/>
    </source>
</evidence>
<reference evidence="2" key="2">
    <citation type="submission" date="2020-10" db="UniProtKB">
        <authorList>
            <consortium name="WormBaseParasite"/>
        </authorList>
    </citation>
    <scope>IDENTIFICATION</scope>
</reference>
<organism evidence="1 2">
    <name type="scientific">Panagrellus redivivus</name>
    <name type="common">Microworm</name>
    <dbReference type="NCBI Taxonomy" id="6233"/>
    <lineage>
        <taxon>Eukaryota</taxon>
        <taxon>Metazoa</taxon>
        <taxon>Ecdysozoa</taxon>
        <taxon>Nematoda</taxon>
        <taxon>Chromadorea</taxon>
        <taxon>Rhabditida</taxon>
        <taxon>Tylenchina</taxon>
        <taxon>Panagrolaimomorpha</taxon>
        <taxon>Panagrolaimoidea</taxon>
        <taxon>Panagrolaimidae</taxon>
        <taxon>Panagrellus</taxon>
    </lineage>
</organism>
<keyword evidence="1" id="KW-1185">Reference proteome</keyword>
<protein>
    <submittedName>
        <fullName evidence="2">Ricin B-type lectin domain-containing protein</fullName>
    </submittedName>
</protein>
<sequence length="109" mass="12718">MTYENDDFCDRVNAFLQGELMGPEIIRVYGLSKSRQQFVFVTSAVVWYAVRLIIEMPNGKLRLIERKEFLLPANADDYIFNKKRELEGVYCWNGNPISTTLNVNECNWS</sequence>
<proteinExistence type="predicted"/>
<accession>A0A7E4VFN8</accession>
<reference evidence="1" key="1">
    <citation type="journal article" date="2013" name="Genetics">
        <title>The draft genome and transcriptome of Panagrellus redivivus are shaped by the harsh demands of a free-living lifestyle.</title>
        <authorList>
            <person name="Srinivasan J."/>
            <person name="Dillman A.R."/>
            <person name="Macchietto M.G."/>
            <person name="Heikkinen L."/>
            <person name="Lakso M."/>
            <person name="Fracchia K.M."/>
            <person name="Antoshechkin I."/>
            <person name="Mortazavi A."/>
            <person name="Wong G."/>
            <person name="Sternberg P.W."/>
        </authorList>
    </citation>
    <scope>NUCLEOTIDE SEQUENCE [LARGE SCALE GENOMIC DNA]</scope>
    <source>
        <strain evidence="1">MT8872</strain>
    </source>
</reference>
<name>A0A7E4VFN8_PANRE</name>
<evidence type="ECO:0000313" key="1">
    <source>
        <dbReference type="Proteomes" id="UP000492821"/>
    </source>
</evidence>
<dbReference type="Proteomes" id="UP000492821">
    <property type="component" value="Unassembled WGS sequence"/>
</dbReference>